<feature type="chain" id="PRO_5045417586" evidence="3">
    <location>
        <begin position="21"/>
        <end position="391"/>
    </location>
</feature>
<dbReference type="Pfam" id="PF25973">
    <property type="entry name" value="BSH_CzcB"/>
    <property type="match status" value="1"/>
</dbReference>
<feature type="domain" description="CzcB-like barrel-sandwich hybrid" evidence="5">
    <location>
        <begin position="75"/>
        <end position="211"/>
    </location>
</feature>
<dbReference type="InterPro" id="IPR058647">
    <property type="entry name" value="BSH_CzcB-like"/>
</dbReference>
<proteinExistence type="inferred from homology"/>
<evidence type="ECO:0000256" key="1">
    <source>
        <dbReference type="ARBA" id="ARBA00009477"/>
    </source>
</evidence>
<dbReference type="InterPro" id="IPR058649">
    <property type="entry name" value="CzcB_C"/>
</dbReference>
<dbReference type="Gene3D" id="2.40.420.20">
    <property type="match status" value="1"/>
</dbReference>
<dbReference type="Pfam" id="PF25954">
    <property type="entry name" value="Beta-barrel_RND_2"/>
    <property type="match status" value="1"/>
</dbReference>
<evidence type="ECO:0000256" key="2">
    <source>
        <dbReference type="ARBA" id="ARBA00022448"/>
    </source>
</evidence>
<dbReference type="InterPro" id="IPR006143">
    <property type="entry name" value="RND_pump_MFP"/>
</dbReference>
<keyword evidence="3" id="KW-0732">Signal</keyword>
<feature type="domain" description="CusB-like beta-barrel" evidence="4">
    <location>
        <begin position="230"/>
        <end position="304"/>
    </location>
</feature>
<dbReference type="SUPFAM" id="SSF111369">
    <property type="entry name" value="HlyD-like secretion proteins"/>
    <property type="match status" value="1"/>
</dbReference>
<organism evidence="7 8">
    <name type="scientific">Prosthecobacter fluviatilis</name>
    <dbReference type="NCBI Taxonomy" id="445931"/>
    <lineage>
        <taxon>Bacteria</taxon>
        <taxon>Pseudomonadati</taxon>
        <taxon>Verrucomicrobiota</taxon>
        <taxon>Verrucomicrobiia</taxon>
        <taxon>Verrucomicrobiales</taxon>
        <taxon>Verrucomicrobiaceae</taxon>
        <taxon>Prosthecobacter</taxon>
    </lineage>
</organism>
<dbReference type="PANTHER" id="PTHR30097:SF16">
    <property type="entry name" value="CATION EFFLUX SYSTEM (CZCB-LIKE)"/>
    <property type="match status" value="1"/>
</dbReference>
<dbReference type="Gene3D" id="2.40.50.100">
    <property type="match status" value="1"/>
</dbReference>
<comment type="similarity">
    <text evidence="1">Belongs to the membrane fusion protein (MFP) (TC 8.A.1) family.</text>
</comment>
<evidence type="ECO:0000259" key="4">
    <source>
        <dbReference type="Pfam" id="PF25954"/>
    </source>
</evidence>
<dbReference type="NCBIfam" id="TIGR01730">
    <property type="entry name" value="RND_mfp"/>
    <property type="match status" value="1"/>
</dbReference>
<evidence type="ECO:0000313" key="7">
    <source>
        <dbReference type="EMBL" id="MFC5454488.1"/>
    </source>
</evidence>
<protein>
    <submittedName>
        <fullName evidence="7">Efflux RND transporter periplasmic adaptor subunit</fullName>
    </submittedName>
</protein>
<dbReference type="Pfam" id="PF25975">
    <property type="entry name" value="CzcB_C"/>
    <property type="match status" value="1"/>
</dbReference>
<name>A0ABW0KM04_9BACT</name>
<gene>
    <name evidence="7" type="ORF">ACFQDI_06430</name>
</gene>
<reference evidence="8" key="1">
    <citation type="journal article" date="2019" name="Int. J. Syst. Evol. Microbiol.">
        <title>The Global Catalogue of Microorganisms (GCM) 10K type strain sequencing project: providing services to taxonomists for standard genome sequencing and annotation.</title>
        <authorList>
            <consortium name="The Broad Institute Genomics Platform"/>
            <consortium name="The Broad Institute Genome Sequencing Center for Infectious Disease"/>
            <person name="Wu L."/>
            <person name="Ma J."/>
        </authorList>
    </citation>
    <scope>NUCLEOTIDE SEQUENCE [LARGE SCALE GENOMIC DNA]</scope>
    <source>
        <strain evidence="8">CGMCC 4.1469</strain>
    </source>
</reference>
<evidence type="ECO:0000259" key="5">
    <source>
        <dbReference type="Pfam" id="PF25973"/>
    </source>
</evidence>
<dbReference type="PROSITE" id="PS51257">
    <property type="entry name" value="PROKAR_LIPOPROTEIN"/>
    <property type="match status" value="1"/>
</dbReference>
<dbReference type="EMBL" id="JBHSMQ010000002">
    <property type="protein sequence ID" value="MFC5454488.1"/>
    <property type="molecule type" value="Genomic_DNA"/>
</dbReference>
<accession>A0ABW0KM04</accession>
<dbReference type="Gene3D" id="2.40.30.170">
    <property type="match status" value="1"/>
</dbReference>
<evidence type="ECO:0000259" key="6">
    <source>
        <dbReference type="Pfam" id="PF25975"/>
    </source>
</evidence>
<dbReference type="RefSeq" id="WP_377164620.1">
    <property type="nucleotide sequence ID" value="NZ_JBHSMQ010000002.1"/>
</dbReference>
<sequence>MQIVRHSWLLVLLIASCKPAAVVEPDPYPLKVERNHLLFTAGDPQLKAIGVQPAREKDEVVLHLTGKLVWNEDVTTNVFSPLAGRVASIKGARGQKVAVGDELARITSPDFGQAQADAVKSETDLALAKRVLERTQDLFKQGVLPQKELDSADTAFRDAQSERDRAVERLAVWGGRGGDVNGSFALKAPMGGVIVDRNVQPGQEVRSDQMLAGMAVVAAPLFIISDPESLWVHLDVSEQDLSNLQVGQKLEIRSRAYGDQVFPGVLTVIGQSLNPETRTVVAKGTVANPKKLLKAQMYVDVNVITHVPKMPQVPIKAVFLREGKACVFVRKSESDFEMRQITTAAEDAGHVFVSKGLAAGEEVVSEGALVLESLLDANTSTANAGAEKAEH</sequence>
<dbReference type="InterPro" id="IPR051909">
    <property type="entry name" value="MFP_Cation_Efflux"/>
</dbReference>
<dbReference type="Gene3D" id="1.10.287.470">
    <property type="entry name" value="Helix hairpin bin"/>
    <property type="match status" value="1"/>
</dbReference>
<comment type="caution">
    <text evidence="7">The sequence shown here is derived from an EMBL/GenBank/DDBJ whole genome shotgun (WGS) entry which is preliminary data.</text>
</comment>
<evidence type="ECO:0000256" key="3">
    <source>
        <dbReference type="SAM" id="SignalP"/>
    </source>
</evidence>
<evidence type="ECO:0000313" key="8">
    <source>
        <dbReference type="Proteomes" id="UP001596052"/>
    </source>
</evidence>
<keyword evidence="8" id="KW-1185">Reference proteome</keyword>
<keyword evidence="2" id="KW-0813">Transport</keyword>
<dbReference type="PANTHER" id="PTHR30097">
    <property type="entry name" value="CATION EFFLUX SYSTEM PROTEIN CUSB"/>
    <property type="match status" value="1"/>
</dbReference>
<feature type="signal peptide" evidence="3">
    <location>
        <begin position="1"/>
        <end position="20"/>
    </location>
</feature>
<dbReference type="Proteomes" id="UP001596052">
    <property type="component" value="Unassembled WGS sequence"/>
</dbReference>
<feature type="domain" description="CzcB-like C-terminal circularly permuted SH3-like" evidence="6">
    <location>
        <begin position="313"/>
        <end position="371"/>
    </location>
</feature>
<dbReference type="InterPro" id="IPR058792">
    <property type="entry name" value="Beta-barrel_RND_2"/>
</dbReference>